<dbReference type="OrthoDB" id="1644322at2"/>
<evidence type="ECO:0000313" key="2">
    <source>
        <dbReference type="Proteomes" id="UP000234384"/>
    </source>
</evidence>
<accession>A0A2I1JY34</accession>
<protein>
    <submittedName>
        <fullName evidence="1">Uncharacterized protein</fullName>
    </submittedName>
</protein>
<organism evidence="1 2">
    <name type="scientific">Falseniella ignava</name>
    <dbReference type="NCBI Taxonomy" id="137730"/>
    <lineage>
        <taxon>Bacteria</taxon>
        <taxon>Bacillati</taxon>
        <taxon>Bacillota</taxon>
        <taxon>Bacilli</taxon>
        <taxon>Lactobacillales</taxon>
        <taxon>Aerococcaceae</taxon>
        <taxon>Falseniella</taxon>
    </lineage>
</organism>
<dbReference type="RefSeq" id="WP_101954404.1">
    <property type="nucleotide sequence ID" value="NZ_PKHE01000014.1"/>
</dbReference>
<dbReference type="EMBL" id="PKHE01000014">
    <property type="protein sequence ID" value="PKY88242.1"/>
    <property type="molecule type" value="Genomic_DNA"/>
</dbReference>
<proteinExistence type="predicted"/>
<evidence type="ECO:0000313" key="1">
    <source>
        <dbReference type="EMBL" id="PKY88242.1"/>
    </source>
</evidence>
<gene>
    <name evidence="1" type="ORF">CYJ57_05570</name>
</gene>
<comment type="caution">
    <text evidence="1">The sequence shown here is derived from an EMBL/GenBank/DDBJ whole genome shotgun (WGS) entry which is preliminary data.</text>
</comment>
<name>A0A2I1JY34_9LACT</name>
<sequence>MDEQVYRDRGMMKWQGLILSEHREVLDQLIAEHTREYVAPIQMEPEEIQARLHCAYHEGYRVWLALNQVDLNGIYRELEGRIQGYFDHQVVIDQQCIPLDEIRAIEFVERLKFWQVE</sequence>
<dbReference type="Proteomes" id="UP000234384">
    <property type="component" value="Unassembled WGS sequence"/>
</dbReference>
<reference evidence="1 2" key="1">
    <citation type="submission" date="2017-12" db="EMBL/GenBank/DDBJ databases">
        <title>Phylogenetic diversity of female urinary microbiome.</title>
        <authorList>
            <person name="Thomas-White K."/>
            <person name="Wolfe A.J."/>
        </authorList>
    </citation>
    <scope>NUCLEOTIDE SEQUENCE [LARGE SCALE GENOMIC DNA]</scope>
    <source>
        <strain evidence="1 2">UMB0898</strain>
    </source>
</reference>
<dbReference type="AlphaFoldDB" id="A0A2I1JY34"/>